<proteinExistence type="inferred from homology"/>
<dbReference type="InterPro" id="IPR002539">
    <property type="entry name" value="MaoC-like_dom"/>
</dbReference>
<evidence type="ECO:0000313" key="3">
    <source>
        <dbReference type="EMBL" id="GAA2733417.1"/>
    </source>
</evidence>
<dbReference type="InterPro" id="IPR039375">
    <property type="entry name" value="NodN-like"/>
</dbReference>
<feature type="domain" description="MaoC-like" evidence="2">
    <location>
        <begin position="29"/>
        <end position="141"/>
    </location>
</feature>
<gene>
    <name evidence="3" type="ORF">GCM10010439_53420</name>
</gene>
<keyword evidence="4" id="KW-1185">Reference proteome</keyword>
<evidence type="ECO:0000313" key="4">
    <source>
        <dbReference type="Proteomes" id="UP001501842"/>
    </source>
</evidence>
<dbReference type="SUPFAM" id="SSF54637">
    <property type="entry name" value="Thioesterase/thiol ester dehydrase-isomerase"/>
    <property type="match status" value="1"/>
</dbReference>
<dbReference type="Gene3D" id="3.10.129.10">
    <property type="entry name" value="Hotdog Thioesterase"/>
    <property type="match status" value="1"/>
</dbReference>
<evidence type="ECO:0000256" key="1">
    <source>
        <dbReference type="ARBA" id="ARBA00005254"/>
    </source>
</evidence>
<organism evidence="3 4">
    <name type="scientific">Actinocorallia aurantiaca</name>
    <dbReference type="NCBI Taxonomy" id="46204"/>
    <lineage>
        <taxon>Bacteria</taxon>
        <taxon>Bacillati</taxon>
        <taxon>Actinomycetota</taxon>
        <taxon>Actinomycetes</taxon>
        <taxon>Streptosporangiales</taxon>
        <taxon>Thermomonosporaceae</taxon>
        <taxon>Actinocorallia</taxon>
    </lineage>
</organism>
<evidence type="ECO:0000259" key="2">
    <source>
        <dbReference type="Pfam" id="PF01575"/>
    </source>
</evidence>
<dbReference type="RefSeq" id="WP_344454026.1">
    <property type="nucleotide sequence ID" value="NZ_BAAATZ010000025.1"/>
</dbReference>
<name>A0ABN3UIQ5_9ACTN</name>
<comment type="similarity">
    <text evidence="1">Belongs to the enoyl-CoA hydratase/isomerase family.</text>
</comment>
<dbReference type="CDD" id="cd03450">
    <property type="entry name" value="NodN"/>
    <property type="match status" value="1"/>
</dbReference>
<accession>A0ABN3UIQ5</accession>
<dbReference type="Proteomes" id="UP001501842">
    <property type="component" value="Unassembled WGS sequence"/>
</dbReference>
<dbReference type="EMBL" id="BAAATZ010000025">
    <property type="protein sequence ID" value="GAA2733417.1"/>
    <property type="molecule type" value="Genomic_DNA"/>
</dbReference>
<sequence length="164" mass="17303">MNRTTEEPAADDGPATTTVAVRDILGLRGAELGRSAWRVVTQDDVDLFARVTGDHQWIHVDPERAASGPFGGTIAHGHLTLSLIPVLLSEILVVEGARLGINYGMNRVRFPAPLRAGSRVRATASLAGAEPVEGGVQAVAAVTVSADGTPRPVCVAEIVFRYLE</sequence>
<reference evidence="3 4" key="1">
    <citation type="journal article" date="2019" name="Int. J. Syst. Evol. Microbiol.">
        <title>The Global Catalogue of Microorganisms (GCM) 10K type strain sequencing project: providing services to taxonomists for standard genome sequencing and annotation.</title>
        <authorList>
            <consortium name="The Broad Institute Genomics Platform"/>
            <consortium name="The Broad Institute Genome Sequencing Center for Infectious Disease"/>
            <person name="Wu L."/>
            <person name="Ma J."/>
        </authorList>
    </citation>
    <scope>NUCLEOTIDE SEQUENCE [LARGE SCALE GENOMIC DNA]</scope>
    <source>
        <strain evidence="3 4">JCM 8201</strain>
    </source>
</reference>
<dbReference type="InterPro" id="IPR029069">
    <property type="entry name" value="HotDog_dom_sf"/>
</dbReference>
<dbReference type="PANTHER" id="PTHR42993:SF1">
    <property type="entry name" value="MAOC-LIKE DEHYDRATASE DOMAIN-CONTAINING PROTEIN"/>
    <property type="match status" value="1"/>
</dbReference>
<protein>
    <submittedName>
        <fullName evidence="3">MaoC family dehydratase</fullName>
    </submittedName>
</protein>
<dbReference type="PANTHER" id="PTHR42993">
    <property type="entry name" value="MAOC-LIKE DEHYDRATASE DOMAIN-CONTAINING PROTEIN"/>
    <property type="match status" value="1"/>
</dbReference>
<dbReference type="Pfam" id="PF01575">
    <property type="entry name" value="MaoC_dehydratas"/>
    <property type="match status" value="1"/>
</dbReference>
<comment type="caution">
    <text evidence="3">The sequence shown here is derived from an EMBL/GenBank/DDBJ whole genome shotgun (WGS) entry which is preliminary data.</text>
</comment>